<feature type="domain" description="4Fe-4S ferredoxin-type" evidence="6">
    <location>
        <begin position="93"/>
        <end position="127"/>
    </location>
</feature>
<evidence type="ECO:0000256" key="5">
    <source>
        <dbReference type="SAM" id="Phobius"/>
    </source>
</evidence>
<organism evidence="7 8">
    <name type="scientific">Magnetospirillum sulfuroxidans</name>
    <dbReference type="NCBI Taxonomy" id="611300"/>
    <lineage>
        <taxon>Bacteria</taxon>
        <taxon>Pseudomonadati</taxon>
        <taxon>Pseudomonadota</taxon>
        <taxon>Alphaproteobacteria</taxon>
        <taxon>Rhodospirillales</taxon>
        <taxon>Rhodospirillaceae</taxon>
        <taxon>Magnetospirillum</taxon>
    </lineage>
</organism>
<evidence type="ECO:0000313" key="7">
    <source>
        <dbReference type="EMBL" id="MBR9971649.1"/>
    </source>
</evidence>
<feature type="domain" description="4Fe-4S ferredoxin-type" evidence="6">
    <location>
        <begin position="55"/>
        <end position="86"/>
    </location>
</feature>
<keyword evidence="2" id="KW-0479">Metal-binding</keyword>
<dbReference type="PANTHER" id="PTHR24960:SF79">
    <property type="entry name" value="PHOTOSYSTEM I IRON-SULFUR CENTER"/>
    <property type="match status" value="1"/>
</dbReference>
<gene>
    <name evidence="7" type="ORF">KEC16_07975</name>
</gene>
<keyword evidence="1" id="KW-0004">4Fe-4S</keyword>
<dbReference type="Proteomes" id="UP000680714">
    <property type="component" value="Unassembled WGS sequence"/>
</dbReference>
<evidence type="ECO:0000256" key="4">
    <source>
        <dbReference type="ARBA" id="ARBA00023014"/>
    </source>
</evidence>
<comment type="caution">
    <text evidence="7">The sequence shown here is derived from an EMBL/GenBank/DDBJ whole genome shotgun (WGS) entry which is preliminary data.</text>
</comment>
<dbReference type="PANTHER" id="PTHR24960">
    <property type="entry name" value="PHOTOSYSTEM I IRON-SULFUR CENTER-RELATED"/>
    <property type="match status" value="1"/>
</dbReference>
<sequence>MSQIPKRPPPPAHVQQEARRRFLRSLLLGGAAVGAAMAGWLPVLGAQAHRLRPPGAIGEDDFLAACIKCGQCVQVCPVEAIVLSDITDGFGVGVPHIAARDQACDFSCDAVQCILACPTGALTHDLSKKEEVRMGVARLDKPEICLAHQGLGFKGQARGADYAGLHRYEAVDRWKPIPIADHPYDLELCDLCVRECPIEGAIALVPLSSDAADKRRIPEIRQSCVGCGMCEMICPTEPAAIVIDSRAQWRPA</sequence>
<keyword evidence="4" id="KW-0411">Iron-sulfur</keyword>
<dbReference type="PROSITE" id="PS00198">
    <property type="entry name" value="4FE4S_FER_1"/>
    <property type="match status" value="2"/>
</dbReference>
<dbReference type="PROSITE" id="PS51318">
    <property type="entry name" value="TAT"/>
    <property type="match status" value="1"/>
</dbReference>
<dbReference type="RefSeq" id="WP_211547622.1">
    <property type="nucleotide sequence ID" value="NZ_JAGTUF010000005.1"/>
</dbReference>
<protein>
    <submittedName>
        <fullName evidence="7">4Fe-4S dicluster domain-containing protein</fullName>
    </submittedName>
</protein>
<reference evidence="7 8" key="1">
    <citation type="submission" date="2021-04" db="EMBL/GenBank/DDBJ databases">
        <title>Magnetospirillum sulfuroxidans sp. nov., a facultative chemolithoautotrophic sulfur-oxidizing alphaproteobacterium isolated from freshwater sediment and proposals for Paramagetospirillum gen. nov., and Magnetospirillaceae fam. nov.</title>
        <authorList>
            <person name="Koziaeva V."/>
            <person name="Geelhoed J.S."/>
            <person name="Sorokin D.Y."/>
            <person name="Grouzdev D.S."/>
        </authorList>
    </citation>
    <scope>NUCLEOTIDE SEQUENCE [LARGE SCALE GENOMIC DNA]</scope>
    <source>
        <strain evidence="7 8">J10</strain>
    </source>
</reference>
<dbReference type="InterPro" id="IPR006311">
    <property type="entry name" value="TAT_signal"/>
</dbReference>
<keyword evidence="5" id="KW-0812">Transmembrane</keyword>
<keyword evidence="8" id="KW-1185">Reference proteome</keyword>
<dbReference type="SUPFAM" id="SSF54862">
    <property type="entry name" value="4Fe-4S ferredoxins"/>
    <property type="match status" value="1"/>
</dbReference>
<dbReference type="InterPro" id="IPR050157">
    <property type="entry name" value="PSI_iron-sulfur_center"/>
</dbReference>
<proteinExistence type="predicted"/>
<dbReference type="PROSITE" id="PS51379">
    <property type="entry name" value="4FE4S_FER_2"/>
    <property type="match status" value="3"/>
</dbReference>
<evidence type="ECO:0000256" key="1">
    <source>
        <dbReference type="ARBA" id="ARBA00022485"/>
    </source>
</evidence>
<evidence type="ECO:0000256" key="2">
    <source>
        <dbReference type="ARBA" id="ARBA00022723"/>
    </source>
</evidence>
<dbReference type="EMBL" id="JAGTUF010000005">
    <property type="protein sequence ID" value="MBR9971649.1"/>
    <property type="molecule type" value="Genomic_DNA"/>
</dbReference>
<feature type="domain" description="4Fe-4S ferredoxin-type" evidence="6">
    <location>
        <begin position="216"/>
        <end position="246"/>
    </location>
</feature>
<feature type="transmembrane region" description="Helical" evidence="5">
    <location>
        <begin position="21"/>
        <end position="43"/>
    </location>
</feature>
<keyword evidence="5" id="KW-1133">Transmembrane helix</keyword>
<evidence type="ECO:0000256" key="3">
    <source>
        <dbReference type="ARBA" id="ARBA00023004"/>
    </source>
</evidence>
<accession>A0ABS5IB45</accession>
<dbReference type="Gene3D" id="3.30.70.20">
    <property type="match status" value="2"/>
</dbReference>
<evidence type="ECO:0000313" key="8">
    <source>
        <dbReference type="Proteomes" id="UP000680714"/>
    </source>
</evidence>
<dbReference type="CDD" id="cd16373">
    <property type="entry name" value="DMSOR_beta_like"/>
    <property type="match status" value="1"/>
</dbReference>
<evidence type="ECO:0000259" key="6">
    <source>
        <dbReference type="PROSITE" id="PS51379"/>
    </source>
</evidence>
<keyword evidence="3" id="KW-0408">Iron</keyword>
<name>A0ABS5IB45_9PROT</name>
<dbReference type="Pfam" id="PF12838">
    <property type="entry name" value="Fer4_7"/>
    <property type="match status" value="2"/>
</dbReference>
<dbReference type="InterPro" id="IPR017896">
    <property type="entry name" value="4Fe4S_Fe-S-bd"/>
</dbReference>
<dbReference type="InterPro" id="IPR017900">
    <property type="entry name" value="4Fe4S_Fe_S_CS"/>
</dbReference>
<keyword evidence="5" id="KW-0472">Membrane</keyword>